<name>A0A081C5G9_VECG1</name>
<evidence type="ECO:0000313" key="2">
    <source>
        <dbReference type="EMBL" id="GAK59824.1"/>
    </source>
</evidence>
<organism evidence="2">
    <name type="scientific">Vecturithrix granuli</name>
    <dbReference type="NCBI Taxonomy" id="1499967"/>
    <lineage>
        <taxon>Bacteria</taxon>
        <taxon>Candidatus Moduliflexota</taxon>
        <taxon>Candidatus Vecturitrichia</taxon>
        <taxon>Candidatus Vecturitrichales</taxon>
        <taxon>Candidatus Vecturitrichaceae</taxon>
        <taxon>Candidatus Vecturithrix</taxon>
    </lineage>
</organism>
<dbReference type="PANTHER" id="PTHR36966">
    <property type="entry name" value="REP-ASSOCIATED TYROSINE TRANSPOSASE"/>
    <property type="match status" value="1"/>
</dbReference>
<keyword evidence="3" id="KW-1185">Reference proteome</keyword>
<dbReference type="EMBL" id="DF820471">
    <property type="protein sequence ID" value="GAK59824.1"/>
    <property type="molecule type" value="Genomic_DNA"/>
</dbReference>
<dbReference type="GO" id="GO:0043565">
    <property type="term" value="F:sequence-specific DNA binding"/>
    <property type="evidence" value="ECO:0007669"/>
    <property type="project" value="TreeGrafter"/>
</dbReference>
<dbReference type="Proteomes" id="UP000030661">
    <property type="component" value="Unassembled WGS sequence"/>
</dbReference>
<dbReference type="eggNOG" id="COG1943">
    <property type="taxonomic scope" value="Bacteria"/>
</dbReference>
<dbReference type="SMART" id="SM01321">
    <property type="entry name" value="Y1_Tnp"/>
    <property type="match status" value="1"/>
</dbReference>
<dbReference type="Gene3D" id="3.30.70.1290">
    <property type="entry name" value="Transposase IS200-like"/>
    <property type="match status" value="1"/>
</dbReference>
<dbReference type="GO" id="GO:0006313">
    <property type="term" value="P:DNA transposition"/>
    <property type="evidence" value="ECO:0007669"/>
    <property type="project" value="InterPro"/>
</dbReference>
<dbReference type="InterPro" id="IPR052715">
    <property type="entry name" value="RAYT_transposase"/>
</dbReference>
<dbReference type="AlphaFoldDB" id="A0A081C5G9"/>
<gene>
    <name evidence="2" type="ORF">U27_06810</name>
</gene>
<sequence length="208" mass="24760">MEKIYYHRDLPHYQPSCATFFVTYRLAGSLPVAVINRLKQEFRQQCRVIQKNGKPRPSQKEAIYTLRKRYFAKFDDCLHRRNMNEPYWLRDENLAKIVADSLHFLAQDYFDLWAYCIMSNHVHILISLFYNAPRLYKVMQKHKSFTAHKGNKALQRSGQFWAHESYDHVVRKDGEFGRILAYLLNNPVKAGLVEDWQAWQGSYLNPKL</sequence>
<feature type="domain" description="Transposase IS200-like" evidence="1">
    <location>
        <begin position="27"/>
        <end position="186"/>
    </location>
</feature>
<protein>
    <recommendedName>
        <fullName evidence="1">Transposase IS200-like domain-containing protein</fullName>
    </recommendedName>
</protein>
<reference evidence="2" key="1">
    <citation type="journal article" date="2015" name="PeerJ">
        <title>First genomic representation of candidate bacterial phylum KSB3 points to enhanced environmental sensing as a trigger of wastewater bulking.</title>
        <authorList>
            <person name="Sekiguchi Y."/>
            <person name="Ohashi A."/>
            <person name="Parks D.H."/>
            <person name="Yamauchi T."/>
            <person name="Tyson G.W."/>
            <person name="Hugenholtz P."/>
        </authorList>
    </citation>
    <scope>NUCLEOTIDE SEQUENCE [LARGE SCALE GENOMIC DNA]</scope>
</reference>
<dbReference type="InterPro" id="IPR002686">
    <property type="entry name" value="Transposase_17"/>
</dbReference>
<dbReference type="HOGENOM" id="CLU_092744_0_0_0"/>
<dbReference type="STRING" id="1499967.U27_06810"/>
<accession>A0A081C5G9</accession>
<dbReference type="InterPro" id="IPR036515">
    <property type="entry name" value="Transposase_17_sf"/>
</dbReference>
<evidence type="ECO:0000313" key="3">
    <source>
        <dbReference type="Proteomes" id="UP000030661"/>
    </source>
</evidence>
<dbReference type="Pfam" id="PF01797">
    <property type="entry name" value="Y1_Tnp"/>
    <property type="match status" value="1"/>
</dbReference>
<dbReference type="GO" id="GO:0004803">
    <property type="term" value="F:transposase activity"/>
    <property type="evidence" value="ECO:0007669"/>
    <property type="project" value="InterPro"/>
</dbReference>
<dbReference type="SUPFAM" id="SSF143422">
    <property type="entry name" value="Transposase IS200-like"/>
    <property type="match status" value="1"/>
</dbReference>
<dbReference type="PANTHER" id="PTHR36966:SF1">
    <property type="entry name" value="REP-ASSOCIATED TYROSINE TRANSPOSASE"/>
    <property type="match status" value="1"/>
</dbReference>
<proteinExistence type="predicted"/>
<evidence type="ECO:0000259" key="1">
    <source>
        <dbReference type="SMART" id="SM01321"/>
    </source>
</evidence>